<feature type="region of interest" description="Disordered" evidence="3">
    <location>
        <begin position="1"/>
        <end position="41"/>
    </location>
</feature>
<feature type="compositionally biased region" description="Low complexity" evidence="3">
    <location>
        <begin position="1"/>
        <end position="18"/>
    </location>
</feature>
<keyword evidence="2" id="KW-0802">TPR repeat</keyword>
<evidence type="ECO:0000313" key="4">
    <source>
        <dbReference type="EMBL" id="KAF5336579.1"/>
    </source>
</evidence>
<sequence length="462" mass="52064">MSTAFFPPLLPSDPSLALRHPLTPSPPTEPRFNMSARRDDRTDAEKELWSKFSSKLKPDPVTGILNNNDILTFMREHENDPEFQSLFESSRQREKEREEATDLETYDFATLARDTIEPGGFWRVRVEYSGLVDPETDLIVEQHELKDYPNAKHTYRMLCDVPGGRDPTLSGEVDSRLVADFEGLPKSNDVLLFIKKSMALPISCFAPGVPAELRITHEFEPHRAALAPFLDSIAAATSSRRKFTWMIEDAKTAEFIGELTYAKASFFYEQNKSMGLRAKEQGNVAFRSGKTKEAIDHYTQALRRFEDAHCQKVLEKEKKDVMKLMAVTISNRSAAFVLPGETQDLESAVNDGTKAIFADKFYAKGYARLAKAQQASGNFAKAQDAIAEGLRLPELQNESGLVDILIGLQTDGKGLPEDDEEFRRVARRILHDDQESSKRVEDIKGLWRERITRVPLSASGDL</sequence>
<dbReference type="EMBL" id="JAACJK010000058">
    <property type="protein sequence ID" value="KAF5336579.1"/>
    <property type="molecule type" value="Genomic_DNA"/>
</dbReference>
<dbReference type="OrthoDB" id="2942533at2759"/>
<dbReference type="InterPro" id="IPR011990">
    <property type="entry name" value="TPR-like_helical_dom_sf"/>
</dbReference>
<dbReference type="AlphaFoldDB" id="A0A8H5C8D2"/>
<accession>A0A8H5C8D2</accession>
<gene>
    <name evidence="4" type="ORF">D9611_006499</name>
</gene>
<dbReference type="PANTHER" id="PTHR22904:SF523">
    <property type="entry name" value="STRESS-INDUCED-PHOSPHOPROTEIN 1"/>
    <property type="match status" value="1"/>
</dbReference>
<reference evidence="4 5" key="1">
    <citation type="journal article" date="2020" name="ISME J.">
        <title>Uncovering the hidden diversity of litter-decomposition mechanisms in mushroom-forming fungi.</title>
        <authorList>
            <person name="Floudas D."/>
            <person name="Bentzer J."/>
            <person name="Ahren D."/>
            <person name="Johansson T."/>
            <person name="Persson P."/>
            <person name="Tunlid A."/>
        </authorList>
    </citation>
    <scope>NUCLEOTIDE SEQUENCE [LARGE SCALE GENOMIC DNA]</scope>
    <source>
        <strain evidence="4 5">CBS 175.51</strain>
    </source>
</reference>
<evidence type="ECO:0000256" key="1">
    <source>
        <dbReference type="ARBA" id="ARBA00022737"/>
    </source>
</evidence>
<dbReference type="SUPFAM" id="SSF48452">
    <property type="entry name" value="TPR-like"/>
    <property type="match status" value="1"/>
</dbReference>
<keyword evidence="5" id="KW-1185">Reference proteome</keyword>
<name>A0A8H5C8D2_9AGAR</name>
<dbReference type="PANTHER" id="PTHR22904">
    <property type="entry name" value="TPR REPEAT CONTAINING PROTEIN"/>
    <property type="match status" value="1"/>
</dbReference>
<evidence type="ECO:0000256" key="3">
    <source>
        <dbReference type="SAM" id="MobiDB-lite"/>
    </source>
</evidence>
<evidence type="ECO:0000313" key="5">
    <source>
        <dbReference type="Proteomes" id="UP000541558"/>
    </source>
</evidence>
<proteinExistence type="predicted"/>
<dbReference type="Gene3D" id="1.25.40.10">
    <property type="entry name" value="Tetratricopeptide repeat domain"/>
    <property type="match status" value="1"/>
</dbReference>
<evidence type="ECO:0000256" key="2">
    <source>
        <dbReference type="ARBA" id="ARBA00022803"/>
    </source>
</evidence>
<keyword evidence="1" id="KW-0677">Repeat</keyword>
<dbReference type="Proteomes" id="UP000541558">
    <property type="component" value="Unassembled WGS sequence"/>
</dbReference>
<organism evidence="4 5">
    <name type="scientific">Ephemerocybe angulata</name>
    <dbReference type="NCBI Taxonomy" id="980116"/>
    <lineage>
        <taxon>Eukaryota</taxon>
        <taxon>Fungi</taxon>
        <taxon>Dikarya</taxon>
        <taxon>Basidiomycota</taxon>
        <taxon>Agaricomycotina</taxon>
        <taxon>Agaricomycetes</taxon>
        <taxon>Agaricomycetidae</taxon>
        <taxon>Agaricales</taxon>
        <taxon>Agaricineae</taxon>
        <taxon>Psathyrellaceae</taxon>
        <taxon>Ephemerocybe</taxon>
    </lineage>
</organism>
<dbReference type="GO" id="GO:0051879">
    <property type="term" value="F:Hsp90 protein binding"/>
    <property type="evidence" value="ECO:0007669"/>
    <property type="project" value="TreeGrafter"/>
</dbReference>
<comment type="caution">
    <text evidence="4">The sequence shown here is derived from an EMBL/GenBank/DDBJ whole genome shotgun (WGS) entry which is preliminary data.</text>
</comment>
<protein>
    <submittedName>
        <fullName evidence="4">Uncharacterized protein</fullName>
    </submittedName>
</protein>